<gene>
    <name evidence="13" type="ORF">G3T37_01125</name>
</gene>
<dbReference type="InterPro" id="IPR036264">
    <property type="entry name" value="Bact_exopeptidase_dim_dom"/>
</dbReference>
<keyword evidence="10" id="KW-0170">Cobalt</keyword>
<comment type="cofactor">
    <cofactor evidence="2">
        <name>Zn(2+)</name>
        <dbReference type="ChEBI" id="CHEBI:29105"/>
    </cofactor>
</comment>
<evidence type="ECO:0000256" key="5">
    <source>
        <dbReference type="ARBA" id="ARBA00011921"/>
    </source>
</evidence>
<dbReference type="PROSITE" id="PS00758">
    <property type="entry name" value="ARGE_DAPE_CPG2_1"/>
    <property type="match status" value="1"/>
</dbReference>
<evidence type="ECO:0000256" key="11">
    <source>
        <dbReference type="ARBA" id="ARBA00051301"/>
    </source>
</evidence>
<evidence type="ECO:0000256" key="6">
    <source>
        <dbReference type="ARBA" id="ARBA00016853"/>
    </source>
</evidence>
<evidence type="ECO:0000256" key="10">
    <source>
        <dbReference type="ARBA" id="ARBA00023285"/>
    </source>
</evidence>
<dbReference type="EC" id="3.5.1.18" evidence="5"/>
<evidence type="ECO:0000256" key="8">
    <source>
        <dbReference type="ARBA" id="ARBA00022801"/>
    </source>
</evidence>
<keyword evidence="9" id="KW-0862">Zinc</keyword>
<comment type="catalytic activity">
    <reaction evidence="11">
        <text>N-succinyl-(2S,6S)-2,6-diaminopimelate + H2O = (2S,6S)-2,6-diaminopimelate + succinate</text>
        <dbReference type="Rhea" id="RHEA:22608"/>
        <dbReference type="ChEBI" id="CHEBI:15377"/>
        <dbReference type="ChEBI" id="CHEBI:30031"/>
        <dbReference type="ChEBI" id="CHEBI:57609"/>
        <dbReference type="ChEBI" id="CHEBI:58087"/>
        <dbReference type="EC" id="3.5.1.18"/>
    </reaction>
</comment>
<dbReference type="UniPathway" id="UPA00034">
    <property type="reaction ID" value="UER00021"/>
</dbReference>
<dbReference type="RefSeq" id="WP_163471641.1">
    <property type="nucleotide sequence ID" value="NZ_JAAGWZ010000001.1"/>
</dbReference>
<evidence type="ECO:0000259" key="12">
    <source>
        <dbReference type="Pfam" id="PF07687"/>
    </source>
</evidence>
<dbReference type="AlphaFoldDB" id="A0A7C9PL13"/>
<dbReference type="GO" id="GO:0046872">
    <property type="term" value="F:metal ion binding"/>
    <property type="evidence" value="ECO:0007669"/>
    <property type="project" value="UniProtKB-KW"/>
</dbReference>
<evidence type="ECO:0000256" key="3">
    <source>
        <dbReference type="ARBA" id="ARBA00005130"/>
    </source>
</evidence>
<organism evidence="13 14">
    <name type="scientific">Galbitalea soli</name>
    <dbReference type="NCBI Taxonomy" id="1268042"/>
    <lineage>
        <taxon>Bacteria</taxon>
        <taxon>Bacillati</taxon>
        <taxon>Actinomycetota</taxon>
        <taxon>Actinomycetes</taxon>
        <taxon>Micrococcales</taxon>
        <taxon>Microbacteriaceae</taxon>
        <taxon>Galbitalea</taxon>
    </lineage>
</organism>
<dbReference type="InterPro" id="IPR010182">
    <property type="entry name" value="ArgE/DapE"/>
</dbReference>
<comment type="cofactor">
    <cofactor evidence="1">
        <name>Co(2+)</name>
        <dbReference type="ChEBI" id="CHEBI:48828"/>
    </cofactor>
</comment>
<keyword evidence="14" id="KW-1185">Reference proteome</keyword>
<dbReference type="GO" id="GO:0009089">
    <property type="term" value="P:lysine biosynthetic process via diaminopimelate"/>
    <property type="evidence" value="ECO:0007669"/>
    <property type="project" value="UniProtKB-UniPathway"/>
</dbReference>
<dbReference type="Pfam" id="PF01546">
    <property type="entry name" value="Peptidase_M20"/>
    <property type="match status" value="1"/>
</dbReference>
<dbReference type="SUPFAM" id="SSF55031">
    <property type="entry name" value="Bacterial exopeptidase dimerisation domain"/>
    <property type="match status" value="1"/>
</dbReference>
<reference evidence="13 14" key="1">
    <citation type="journal article" date="2014" name="Int. J. Syst. Evol. Microbiol.">
        <title>Description of Galbitalea soli gen. nov., sp. nov., and Frondihabitans sucicola sp. nov.</title>
        <authorList>
            <person name="Kim S.J."/>
            <person name="Lim J.M."/>
            <person name="Ahn J.H."/>
            <person name="Weon H.Y."/>
            <person name="Hamada M."/>
            <person name="Suzuki K."/>
            <person name="Ahn T.Y."/>
            <person name="Kwon S.W."/>
        </authorList>
    </citation>
    <scope>NUCLEOTIDE SEQUENCE [LARGE SCALE GENOMIC DNA]</scope>
    <source>
        <strain evidence="13 14">NBRC 108727</strain>
    </source>
</reference>
<evidence type="ECO:0000256" key="1">
    <source>
        <dbReference type="ARBA" id="ARBA00001941"/>
    </source>
</evidence>
<evidence type="ECO:0000256" key="7">
    <source>
        <dbReference type="ARBA" id="ARBA00022723"/>
    </source>
</evidence>
<evidence type="ECO:0000256" key="9">
    <source>
        <dbReference type="ARBA" id="ARBA00022833"/>
    </source>
</evidence>
<dbReference type="NCBIfam" id="TIGR01910">
    <property type="entry name" value="DapE-ArgE"/>
    <property type="match status" value="1"/>
</dbReference>
<proteinExistence type="inferred from homology"/>
<dbReference type="SUPFAM" id="SSF53187">
    <property type="entry name" value="Zn-dependent exopeptidases"/>
    <property type="match status" value="1"/>
</dbReference>
<protein>
    <recommendedName>
        <fullName evidence="6">Probable succinyl-diaminopimelate desuccinylase</fullName>
        <ecNumber evidence="5">3.5.1.18</ecNumber>
    </recommendedName>
</protein>
<dbReference type="Gene3D" id="3.40.630.10">
    <property type="entry name" value="Zn peptidases"/>
    <property type="match status" value="1"/>
</dbReference>
<dbReference type="InterPro" id="IPR001261">
    <property type="entry name" value="ArgE/DapE_CS"/>
</dbReference>
<dbReference type="Proteomes" id="UP000479756">
    <property type="component" value="Unassembled WGS sequence"/>
</dbReference>
<evidence type="ECO:0000256" key="2">
    <source>
        <dbReference type="ARBA" id="ARBA00001947"/>
    </source>
</evidence>
<dbReference type="InterPro" id="IPR002933">
    <property type="entry name" value="Peptidase_M20"/>
</dbReference>
<dbReference type="InterPro" id="IPR011650">
    <property type="entry name" value="Peptidase_M20_dimer"/>
</dbReference>
<comment type="pathway">
    <text evidence="3">Amino-acid biosynthesis; L-lysine biosynthesis via DAP pathway; LL-2,6-diaminopimelate from (S)-tetrahydrodipicolinate (succinylase route): step 3/3.</text>
</comment>
<comment type="similarity">
    <text evidence="4">Belongs to the peptidase M20A family.</text>
</comment>
<keyword evidence="8" id="KW-0378">Hydrolase</keyword>
<evidence type="ECO:0000313" key="13">
    <source>
        <dbReference type="EMBL" id="NEM89953.1"/>
    </source>
</evidence>
<keyword evidence="7" id="KW-0479">Metal-binding</keyword>
<evidence type="ECO:0000313" key="14">
    <source>
        <dbReference type="Proteomes" id="UP000479756"/>
    </source>
</evidence>
<comment type="caution">
    <text evidence="13">The sequence shown here is derived from an EMBL/GenBank/DDBJ whole genome shotgun (WGS) entry which is preliminary data.</text>
</comment>
<dbReference type="Pfam" id="PF07687">
    <property type="entry name" value="M20_dimer"/>
    <property type="match status" value="1"/>
</dbReference>
<dbReference type="PANTHER" id="PTHR43808:SF25">
    <property type="entry name" value="PEPTIDASE M20 DIMERISATION DOMAIN-CONTAINING PROTEIN"/>
    <property type="match status" value="1"/>
</dbReference>
<dbReference type="Gene3D" id="3.30.70.360">
    <property type="match status" value="1"/>
</dbReference>
<feature type="domain" description="Peptidase M20 dimerisation" evidence="12">
    <location>
        <begin position="199"/>
        <end position="308"/>
    </location>
</feature>
<dbReference type="EMBL" id="JAAGWZ010000001">
    <property type="protein sequence ID" value="NEM89953.1"/>
    <property type="molecule type" value="Genomic_DNA"/>
</dbReference>
<evidence type="ECO:0000256" key="4">
    <source>
        <dbReference type="ARBA" id="ARBA00006247"/>
    </source>
</evidence>
<dbReference type="PANTHER" id="PTHR43808">
    <property type="entry name" value="ACETYLORNITHINE DEACETYLASE"/>
    <property type="match status" value="1"/>
</dbReference>
<dbReference type="InterPro" id="IPR050072">
    <property type="entry name" value="Peptidase_M20A"/>
</dbReference>
<name>A0A7C9PL13_9MICO</name>
<sequence>MTTLDDAIDRLAPRAFEVLARLVAEPSIVGQEQGAEEVLAGELDALGFAIDRFAIPADIVDDEAAGIAQGSYEGRYDIVAERGTGNRSLLINGHIDVVPADDATRWTSPPFEPTVRDGWMIGRGAGDMKGGFAAGLLAVRALDEVAPGWQRGTLRWVAAIEEESTGNGTLASGRAGHLADAALLLEPTDLEILLGGISLIWVGIELEGLAGHAEAAGESVNPILTALSVVEALRGFEAEMNRAHREGIDRDEAFGELAHPYNVNIGTFHAGDWASSVPPVARLQVRVGHPAAWTSEEALARVAAAVTAGTADVEWLVEHPPIIRMTGYRAERYLQDSTAPLVTAVADAHAEAHGARPALVTIGSTTDARFYLNQFGVPALAYGPRTRNMHGTDEAVELASIVECAKTVARFLQRWFDEGSGA</sequence>
<accession>A0A7C9PL13</accession>
<dbReference type="GO" id="GO:0009014">
    <property type="term" value="F:succinyl-diaminopimelate desuccinylase activity"/>
    <property type="evidence" value="ECO:0007669"/>
    <property type="project" value="UniProtKB-EC"/>
</dbReference>